<dbReference type="InterPro" id="IPR016195">
    <property type="entry name" value="Pol/histidinol_Pase-like"/>
</dbReference>
<evidence type="ECO:0000256" key="1">
    <source>
        <dbReference type="ARBA" id="ARBA00004970"/>
    </source>
</evidence>
<evidence type="ECO:0000313" key="12">
    <source>
        <dbReference type="Proteomes" id="UP000272781"/>
    </source>
</evidence>
<dbReference type="GO" id="GO:0000105">
    <property type="term" value="P:L-histidine biosynthetic process"/>
    <property type="evidence" value="ECO:0007669"/>
    <property type="project" value="UniProtKB-UniRule"/>
</dbReference>
<evidence type="ECO:0000256" key="7">
    <source>
        <dbReference type="ARBA" id="ARBA00049158"/>
    </source>
</evidence>
<evidence type="ECO:0000256" key="4">
    <source>
        <dbReference type="ARBA" id="ARBA00022605"/>
    </source>
</evidence>
<dbReference type="GO" id="GO:0005737">
    <property type="term" value="C:cytoplasm"/>
    <property type="evidence" value="ECO:0007669"/>
    <property type="project" value="TreeGrafter"/>
</dbReference>
<keyword evidence="6 8" id="KW-0368">Histidine biosynthesis</keyword>
<dbReference type="EC" id="3.1.3.15" evidence="3 8"/>
<comment type="pathway">
    <text evidence="1 8">Amino-acid biosynthesis; L-histidine biosynthesis; L-histidine from 5-phospho-alpha-D-ribose 1-diphosphate: step 8/9.</text>
</comment>
<feature type="domain" description="Polymerase/histidinol phosphatase N-terminal" evidence="9">
    <location>
        <begin position="2"/>
        <end position="84"/>
    </location>
</feature>
<accession>A0AAJ4UXI5</accession>
<dbReference type="SMART" id="SM00481">
    <property type="entry name" value="POLIIIAc"/>
    <property type="match status" value="1"/>
</dbReference>
<dbReference type="AlphaFoldDB" id="A0AAJ4UXI5"/>
<dbReference type="InterPro" id="IPR003141">
    <property type="entry name" value="Pol/His_phosphatase_N"/>
</dbReference>
<keyword evidence="4 8" id="KW-0028">Amino-acid biosynthesis</keyword>
<dbReference type="Proteomes" id="UP000298805">
    <property type="component" value="Chromosome"/>
</dbReference>
<dbReference type="InterPro" id="IPR004013">
    <property type="entry name" value="PHP_dom"/>
</dbReference>
<keyword evidence="13" id="KW-1185">Reference proteome</keyword>
<evidence type="ECO:0000313" key="10">
    <source>
        <dbReference type="EMBL" id="QCI28909.1"/>
    </source>
</evidence>
<evidence type="ECO:0000256" key="3">
    <source>
        <dbReference type="ARBA" id="ARBA00013085"/>
    </source>
</evidence>
<dbReference type="Proteomes" id="UP000272781">
    <property type="component" value="Unassembled WGS sequence"/>
</dbReference>
<dbReference type="NCBIfam" id="NF005596">
    <property type="entry name" value="PRK07328.1"/>
    <property type="match status" value="1"/>
</dbReference>
<dbReference type="RefSeq" id="WP_123352831.1">
    <property type="nucleotide sequence ID" value="NZ_CP027432.2"/>
</dbReference>
<evidence type="ECO:0000256" key="8">
    <source>
        <dbReference type="RuleBase" id="RU366003"/>
    </source>
</evidence>
<reference evidence="10" key="3">
    <citation type="submission" date="2019-06" db="EMBL/GenBank/DDBJ databases">
        <title>A comparative analysis of the Nautiliaceae.</title>
        <authorList>
            <person name="Grosche A."/>
            <person name="Smedile F."/>
            <person name="Vetriani C."/>
        </authorList>
    </citation>
    <scope>NUCLEOTIDE SEQUENCE</scope>
    <source>
        <strain evidence="10">TB6</strain>
    </source>
</reference>
<dbReference type="CDD" id="cd12110">
    <property type="entry name" value="PHP_HisPPase_Hisj_like"/>
    <property type="match status" value="1"/>
</dbReference>
<sequence length="259" mass="30319">MVDLHNHTPLCNHAEGTPDEYIQEAIKKGIKVYGFADHAPMNFDPQYRMEFSDMQTYEKEIKILKEKYKNDIKILLGYEVDFTPKKYLDKRVLNADVDYLIGSVHFLDNWGFDNPEFIKEWDKRDVDDVYKEYFKYIKELAESKLFNIVGHLDLVKVFGHKPKKNIKDLAKEAIKAIKKSNIAVEINTAGLRKPVKEAYPSDELLEMILEENIDLTTSSDAHSPNQVGFMLKETTQKLKKMGVEKLVYFEKKEKREFKI</sequence>
<comment type="catalytic activity">
    <reaction evidence="7 8">
        <text>L-histidinol phosphate + H2O = L-histidinol + phosphate</text>
        <dbReference type="Rhea" id="RHEA:14465"/>
        <dbReference type="ChEBI" id="CHEBI:15377"/>
        <dbReference type="ChEBI" id="CHEBI:43474"/>
        <dbReference type="ChEBI" id="CHEBI:57699"/>
        <dbReference type="ChEBI" id="CHEBI:57980"/>
        <dbReference type="EC" id="3.1.3.15"/>
    </reaction>
</comment>
<dbReference type="EMBL" id="CP027432">
    <property type="protein sequence ID" value="QCI28909.1"/>
    <property type="molecule type" value="Genomic_DNA"/>
</dbReference>
<name>A0AAJ4UXI5_9BACT</name>
<evidence type="ECO:0000256" key="2">
    <source>
        <dbReference type="ARBA" id="ARBA00009152"/>
    </source>
</evidence>
<dbReference type="Pfam" id="PF02811">
    <property type="entry name" value="PHP"/>
    <property type="match status" value="1"/>
</dbReference>
<dbReference type="InterPro" id="IPR010140">
    <property type="entry name" value="Histidinol_P_phosphatase_HisJ"/>
</dbReference>
<evidence type="ECO:0000256" key="5">
    <source>
        <dbReference type="ARBA" id="ARBA00022801"/>
    </source>
</evidence>
<evidence type="ECO:0000256" key="6">
    <source>
        <dbReference type="ARBA" id="ARBA00023102"/>
    </source>
</evidence>
<reference evidence="13" key="1">
    <citation type="submission" date="2018-03" db="EMBL/GenBank/DDBJ databases">
        <title>A comparative analysis of the Nautiliaceae.</title>
        <authorList>
            <person name="Grosche A."/>
            <person name="Smedile F."/>
            <person name="Vetriani C."/>
        </authorList>
    </citation>
    <scope>NUCLEOTIDE SEQUENCE [LARGE SCALE GENOMIC DNA]</scope>
    <source>
        <strain evidence="13">TB6</strain>
    </source>
</reference>
<dbReference type="NCBIfam" id="TIGR01856">
    <property type="entry name" value="hisJ_fam"/>
    <property type="match status" value="1"/>
</dbReference>
<protein>
    <recommendedName>
        <fullName evidence="3 8">Histidinol-phosphatase</fullName>
        <shortName evidence="8">HolPase</shortName>
        <ecNumber evidence="3 8">3.1.3.15</ecNumber>
    </recommendedName>
</protein>
<dbReference type="Gene3D" id="3.20.20.140">
    <property type="entry name" value="Metal-dependent hydrolases"/>
    <property type="match status" value="1"/>
</dbReference>
<dbReference type="EMBL" id="RJVK01000003">
    <property type="protein sequence ID" value="ROR39500.1"/>
    <property type="molecule type" value="Genomic_DNA"/>
</dbReference>
<dbReference type="GO" id="GO:0004401">
    <property type="term" value="F:histidinol-phosphatase activity"/>
    <property type="evidence" value="ECO:0007669"/>
    <property type="project" value="UniProtKB-UniRule"/>
</dbReference>
<evidence type="ECO:0000313" key="11">
    <source>
        <dbReference type="EMBL" id="ROR39500.1"/>
    </source>
</evidence>
<organism evidence="11 12">
    <name type="scientific">Caminibacter pacificus</name>
    <dbReference type="NCBI Taxonomy" id="1424653"/>
    <lineage>
        <taxon>Bacteria</taxon>
        <taxon>Pseudomonadati</taxon>
        <taxon>Campylobacterota</taxon>
        <taxon>Epsilonproteobacteria</taxon>
        <taxon>Nautiliales</taxon>
        <taxon>Nautiliaceae</taxon>
        <taxon>Caminibacter</taxon>
    </lineage>
</organism>
<evidence type="ECO:0000259" key="9">
    <source>
        <dbReference type="SMART" id="SM00481"/>
    </source>
</evidence>
<comment type="similarity">
    <text evidence="2 8">Belongs to the PHP hydrolase family. HisK subfamily.</text>
</comment>
<proteinExistence type="inferred from homology"/>
<keyword evidence="5 8" id="KW-0378">Hydrolase</keyword>
<dbReference type="SUPFAM" id="SSF89550">
    <property type="entry name" value="PHP domain-like"/>
    <property type="match status" value="1"/>
</dbReference>
<dbReference type="PANTHER" id="PTHR21039:SF0">
    <property type="entry name" value="HISTIDINOL-PHOSPHATASE"/>
    <property type="match status" value="1"/>
</dbReference>
<dbReference type="PANTHER" id="PTHR21039">
    <property type="entry name" value="HISTIDINOL PHOSPHATASE-RELATED"/>
    <property type="match status" value="1"/>
</dbReference>
<gene>
    <name evidence="10" type="ORF">C6V80_07980</name>
    <name evidence="11" type="ORF">EDC58_1440</name>
</gene>
<reference evidence="11 12" key="2">
    <citation type="submission" date="2018-11" db="EMBL/GenBank/DDBJ databases">
        <title>Genomic Encyclopedia of Type Strains, Phase IV (KMG-IV): sequencing the most valuable type-strain genomes for metagenomic binning, comparative biology and taxonomic classification.</title>
        <authorList>
            <person name="Goeker M."/>
        </authorList>
    </citation>
    <scope>NUCLEOTIDE SEQUENCE [LARGE SCALE GENOMIC DNA]</scope>
    <source>
        <strain evidence="11 12">DSM 27783</strain>
    </source>
</reference>
<evidence type="ECO:0000313" key="13">
    <source>
        <dbReference type="Proteomes" id="UP000298805"/>
    </source>
</evidence>